<dbReference type="AlphaFoldDB" id="A0A7R5KPN9"/>
<gene>
    <name evidence="3" type="primary">LOC120323592</name>
</gene>
<proteinExistence type="predicted"/>
<evidence type="ECO:0000313" key="2">
    <source>
        <dbReference type="Proteomes" id="UP000504627"/>
    </source>
</evidence>
<organism evidence="2 3">
    <name type="scientific">Pipra filicauda</name>
    <name type="common">Wire-tailed manakin</name>
    <dbReference type="NCBI Taxonomy" id="649802"/>
    <lineage>
        <taxon>Eukaryota</taxon>
        <taxon>Metazoa</taxon>
        <taxon>Chordata</taxon>
        <taxon>Craniata</taxon>
        <taxon>Vertebrata</taxon>
        <taxon>Euteleostomi</taxon>
        <taxon>Archelosauria</taxon>
        <taxon>Archosauria</taxon>
        <taxon>Dinosauria</taxon>
        <taxon>Saurischia</taxon>
        <taxon>Theropoda</taxon>
        <taxon>Coelurosauria</taxon>
        <taxon>Aves</taxon>
        <taxon>Neognathae</taxon>
        <taxon>Neoaves</taxon>
        <taxon>Telluraves</taxon>
        <taxon>Australaves</taxon>
        <taxon>Passeriformes</taxon>
        <taxon>Pipridae</taxon>
        <taxon>Pipra</taxon>
    </lineage>
</organism>
<sequence>MAPGGQGGQRGGRGASVAIGRAAPPAPAVTAGPRPGGAAPPARDSRSRVTCGPPHPPHESSRCWIHGRLQQETSQRTQGSGITTAQRGGSLHFGAGTQG</sequence>
<dbReference type="InParanoid" id="A0A7R5KPN9"/>
<feature type="compositionally biased region" description="Low complexity" evidence="1">
    <location>
        <begin position="20"/>
        <end position="42"/>
    </location>
</feature>
<name>A0A7R5KPN9_9PASS</name>
<dbReference type="Proteomes" id="UP000504627">
    <property type="component" value="Unplaced"/>
</dbReference>
<evidence type="ECO:0000256" key="1">
    <source>
        <dbReference type="SAM" id="MobiDB-lite"/>
    </source>
</evidence>
<feature type="compositionally biased region" description="Gly residues" evidence="1">
    <location>
        <begin position="1"/>
        <end position="14"/>
    </location>
</feature>
<dbReference type="RefSeq" id="XP_039238977.1">
    <property type="nucleotide sequence ID" value="XM_039383043.1"/>
</dbReference>
<reference evidence="3" key="1">
    <citation type="submission" date="2025-08" db="UniProtKB">
        <authorList>
            <consortium name="RefSeq"/>
        </authorList>
    </citation>
    <scope>IDENTIFICATION</scope>
    <source>
        <tissue evidence="3">Muscle</tissue>
    </source>
</reference>
<accession>A0A7R5KPN9</accession>
<protein>
    <submittedName>
        <fullName evidence="3">Ran-binding protein 9-like</fullName>
    </submittedName>
</protein>
<feature type="compositionally biased region" description="Polar residues" evidence="1">
    <location>
        <begin position="70"/>
        <end position="87"/>
    </location>
</feature>
<keyword evidence="2" id="KW-1185">Reference proteome</keyword>
<evidence type="ECO:0000313" key="3">
    <source>
        <dbReference type="RefSeq" id="XP_039238977.1"/>
    </source>
</evidence>
<dbReference type="GeneID" id="120323592"/>
<feature type="region of interest" description="Disordered" evidence="1">
    <location>
        <begin position="1"/>
        <end position="99"/>
    </location>
</feature>